<evidence type="ECO:0000313" key="2">
    <source>
        <dbReference type="EMBL" id="MBW97205.1"/>
    </source>
</evidence>
<dbReference type="EMBL" id="GGEC01016722">
    <property type="protein sequence ID" value="MBW97205.1"/>
    <property type="molecule type" value="Transcribed_RNA"/>
</dbReference>
<feature type="region of interest" description="Disordered" evidence="1">
    <location>
        <begin position="55"/>
        <end position="78"/>
    </location>
</feature>
<evidence type="ECO:0000256" key="1">
    <source>
        <dbReference type="SAM" id="MobiDB-lite"/>
    </source>
</evidence>
<accession>A0A2P2JUS4</accession>
<dbReference type="AlphaFoldDB" id="A0A2P2JUS4"/>
<name>A0A2P2JUS4_RHIMU</name>
<sequence length="78" mass="8975">MNIQLQHKIDNGSVEHRKTGFEIPKMQKTSTGKICSLRFGFVTFSSSTPTMYKYSRANKSSSRPLESEHKKEYNKMDA</sequence>
<proteinExistence type="predicted"/>
<protein>
    <submittedName>
        <fullName evidence="2">Uncharacterized protein</fullName>
    </submittedName>
</protein>
<feature type="compositionally biased region" description="Basic and acidic residues" evidence="1">
    <location>
        <begin position="65"/>
        <end position="78"/>
    </location>
</feature>
<organism evidence="2">
    <name type="scientific">Rhizophora mucronata</name>
    <name type="common">Asiatic mangrove</name>
    <dbReference type="NCBI Taxonomy" id="61149"/>
    <lineage>
        <taxon>Eukaryota</taxon>
        <taxon>Viridiplantae</taxon>
        <taxon>Streptophyta</taxon>
        <taxon>Embryophyta</taxon>
        <taxon>Tracheophyta</taxon>
        <taxon>Spermatophyta</taxon>
        <taxon>Magnoliopsida</taxon>
        <taxon>eudicotyledons</taxon>
        <taxon>Gunneridae</taxon>
        <taxon>Pentapetalae</taxon>
        <taxon>rosids</taxon>
        <taxon>fabids</taxon>
        <taxon>Malpighiales</taxon>
        <taxon>Rhizophoraceae</taxon>
        <taxon>Rhizophora</taxon>
    </lineage>
</organism>
<reference evidence="2" key="1">
    <citation type="submission" date="2018-02" db="EMBL/GenBank/DDBJ databases">
        <title>Rhizophora mucronata_Transcriptome.</title>
        <authorList>
            <person name="Meera S.P."/>
            <person name="Sreeshan A."/>
            <person name="Augustine A."/>
        </authorList>
    </citation>
    <scope>NUCLEOTIDE SEQUENCE</scope>
    <source>
        <tissue evidence="2">Leaf</tissue>
    </source>
</reference>